<dbReference type="EMBL" id="QLYX01000017">
    <property type="protein sequence ID" value="RAY11697.1"/>
    <property type="molecule type" value="Genomic_DNA"/>
</dbReference>
<dbReference type="RefSeq" id="WP_111871275.1">
    <property type="nucleotide sequence ID" value="NZ_QLYX01000017.1"/>
</dbReference>
<gene>
    <name evidence="1" type="ORF">DPM19_29190</name>
</gene>
<evidence type="ECO:0000313" key="1">
    <source>
        <dbReference type="EMBL" id="RAY11697.1"/>
    </source>
</evidence>
<dbReference type="Proteomes" id="UP000251891">
    <property type="component" value="Unassembled WGS sequence"/>
</dbReference>
<accession>A0A365GXY9</accession>
<reference evidence="1 2" key="1">
    <citation type="submission" date="2018-06" db="EMBL/GenBank/DDBJ databases">
        <title>Actinomadura craniellae sp. nov. isolated from marine sponge Craniella sp.</title>
        <authorList>
            <person name="Li L."/>
            <person name="Xu Q.H."/>
            <person name="Lin H.W."/>
            <person name="Lu Y.H."/>
        </authorList>
    </citation>
    <scope>NUCLEOTIDE SEQUENCE [LARGE SCALE GENOMIC DNA]</scope>
    <source>
        <strain evidence="1 2">LHW63021</strain>
    </source>
</reference>
<organism evidence="1 2">
    <name type="scientific">Actinomadura craniellae</name>
    <dbReference type="NCBI Taxonomy" id="2231787"/>
    <lineage>
        <taxon>Bacteria</taxon>
        <taxon>Bacillati</taxon>
        <taxon>Actinomycetota</taxon>
        <taxon>Actinomycetes</taxon>
        <taxon>Streptosporangiales</taxon>
        <taxon>Thermomonosporaceae</taxon>
        <taxon>Actinomadura</taxon>
    </lineage>
</organism>
<sequence>MADTSDIEELERLPAAELHDRALRLARERRDVGFVWDLLRQIPAANAATGDLDRAKFDILHGLALLDELRHADEGPLAEALRPVYVDYLAKHS</sequence>
<dbReference type="AlphaFoldDB" id="A0A365GXY9"/>
<dbReference type="OrthoDB" id="3387194at2"/>
<evidence type="ECO:0000313" key="2">
    <source>
        <dbReference type="Proteomes" id="UP000251891"/>
    </source>
</evidence>
<proteinExistence type="predicted"/>
<keyword evidence="2" id="KW-1185">Reference proteome</keyword>
<protein>
    <submittedName>
        <fullName evidence="1">Uncharacterized protein</fullName>
    </submittedName>
</protein>
<comment type="caution">
    <text evidence="1">The sequence shown here is derived from an EMBL/GenBank/DDBJ whole genome shotgun (WGS) entry which is preliminary data.</text>
</comment>
<name>A0A365GXY9_9ACTN</name>